<dbReference type="GO" id="GO:0006235">
    <property type="term" value="P:dTTP biosynthetic process"/>
    <property type="evidence" value="ECO:0007669"/>
    <property type="project" value="UniProtKB-UniRule"/>
</dbReference>
<dbReference type="OrthoDB" id="9774907at2"/>
<dbReference type="GO" id="GO:0006233">
    <property type="term" value="P:dTDP biosynthetic process"/>
    <property type="evidence" value="ECO:0007669"/>
    <property type="project" value="InterPro"/>
</dbReference>
<evidence type="ECO:0000256" key="11">
    <source>
        <dbReference type="HAMAP-Rule" id="MF_00165"/>
    </source>
</evidence>
<protein>
    <recommendedName>
        <fullName evidence="3 11">Thymidylate kinase</fullName>
        <ecNumber evidence="2 11">2.7.4.9</ecNumber>
    </recommendedName>
    <alternativeName>
        <fullName evidence="11">dTMP kinase</fullName>
    </alternativeName>
</protein>
<keyword evidence="4 11" id="KW-0808">Transferase</keyword>
<name>A0A1S2LI97_9BACI</name>
<sequence>MTKKFITFEGGEGAGKTSVIEALADDFRKKSYDFITTREPGGIQIAESIRSIILDTENTAMDGRTEALLYAAARRQHLVEKVIPQLTKGKIVLCDRFLDSSLVYQGIAREIGLEEVYTINSFAIDNCMPELTFYFDIEPEKGLARIAQNKNREINRLDKEKLDFHYKVREGYLKLVEMYPQRIVLINADRPLVEVINDTKVTIEQYLKSVI</sequence>
<evidence type="ECO:0000256" key="3">
    <source>
        <dbReference type="ARBA" id="ARBA00017144"/>
    </source>
</evidence>
<dbReference type="GO" id="GO:0005829">
    <property type="term" value="C:cytosol"/>
    <property type="evidence" value="ECO:0007669"/>
    <property type="project" value="TreeGrafter"/>
</dbReference>
<feature type="domain" description="Thymidylate kinase-like" evidence="12">
    <location>
        <begin position="8"/>
        <end position="196"/>
    </location>
</feature>
<dbReference type="InterPro" id="IPR027417">
    <property type="entry name" value="P-loop_NTPase"/>
</dbReference>
<dbReference type="Proteomes" id="UP000180098">
    <property type="component" value="Unassembled WGS sequence"/>
</dbReference>
<evidence type="ECO:0000256" key="9">
    <source>
        <dbReference type="ARBA" id="ARBA00048743"/>
    </source>
</evidence>
<comment type="similarity">
    <text evidence="1 11">Belongs to the thymidylate kinase family.</text>
</comment>
<dbReference type="EC" id="2.7.4.9" evidence="2 11"/>
<dbReference type="GO" id="GO:0006227">
    <property type="term" value="P:dUDP biosynthetic process"/>
    <property type="evidence" value="ECO:0007669"/>
    <property type="project" value="TreeGrafter"/>
</dbReference>
<evidence type="ECO:0000256" key="7">
    <source>
        <dbReference type="ARBA" id="ARBA00022777"/>
    </source>
</evidence>
<keyword evidence="7 11" id="KW-0418">Kinase</keyword>
<evidence type="ECO:0000259" key="12">
    <source>
        <dbReference type="Pfam" id="PF02223"/>
    </source>
</evidence>
<dbReference type="PROSITE" id="PS01331">
    <property type="entry name" value="THYMIDYLATE_KINASE"/>
    <property type="match status" value="1"/>
</dbReference>
<comment type="function">
    <text evidence="10 11">Phosphorylation of dTMP to form dTDP in both de novo and salvage pathways of dTTP synthesis.</text>
</comment>
<dbReference type="Gene3D" id="3.40.50.300">
    <property type="entry name" value="P-loop containing nucleotide triphosphate hydrolases"/>
    <property type="match status" value="1"/>
</dbReference>
<evidence type="ECO:0000256" key="2">
    <source>
        <dbReference type="ARBA" id="ARBA00012980"/>
    </source>
</evidence>
<keyword evidence="8 11" id="KW-0067">ATP-binding</keyword>
<keyword evidence="14" id="KW-1185">Reference proteome</keyword>
<dbReference type="AlphaFoldDB" id="A0A1S2LI97"/>
<proteinExistence type="inferred from homology"/>
<dbReference type="NCBIfam" id="TIGR00041">
    <property type="entry name" value="DTMP_kinase"/>
    <property type="match status" value="1"/>
</dbReference>
<dbReference type="FunFam" id="3.40.50.300:FF:000225">
    <property type="entry name" value="Thymidylate kinase"/>
    <property type="match status" value="1"/>
</dbReference>
<gene>
    <name evidence="11" type="primary">tmk</name>
    <name evidence="13" type="ORF">BKP35_12325</name>
</gene>
<dbReference type="HAMAP" id="MF_00165">
    <property type="entry name" value="Thymidylate_kinase"/>
    <property type="match status" value="1"/>
</dbReference>
<dbReference type="InterPro" id="IPR039430">
    <property type="entry name" value="Thymidylate_kin-like_dom"/>
</dbReference>
<evidence type="ECO:0000256" key="10">
    <source>
        <dbReference type="ARBA" id="ARBA00057735"/>
    </source>
</evidence>
<dbReference type="PANTHER" id="PTHR10344:SF4">
    <property type="entry name" value="UMP-CMP KINASE 2, MITOCHONDRIAL"/>
    <property type="match status" value="1"/>
</dbReference>
<evidence type="ECO:0000256" key="1">
    <source>
        <dbReference type="ARBA" id="ARBA00009776"/>
    </source>
</evidence>
<keyword evidence="5 11" id="KW-0545">Nucleotide biosynthesis</keyword>
<dbReference type="InterPro" id="IPR018095">
    <property type="entry name" value="Thymidylate_kin_CS"/>
</dbReference>
<comment type="catalytic activity">
    <reaction evidence="9 11">
        <text>dTMP + ATP = dTDP + ADP</text>
        <dbReference type="Rhea" id="RHEA:13517"/>
        <dbReference type="ChEBI" id="CHEBI:30616"/>
        <dbReference type="ChEBI" id="CHEBI:58369"/>
        <dbReference type="ChEBI" id="CHEBI:63528"/>
        <dbReference type="ChEBI" id="CHEBI:456216"/>
        <dbReference type="EC" id="2.7.4.9"/>
    </reaction>
</comment>
<evidence type="ECO:0000313" key="13">
    <source>
        <dbReference type="EMBL" id="OIJ11417.1"/>
    </source>
</evidence>
<evidence type="ECO:0000256" key="4">
    <source>
        <dbReference type="ARBA" id="ARBA00022679"/>
    </source>
</evidence>
<organism evidence="13 14">
    <name type="scientific">Anaerobacillus arseniciselenatis</name>
    <dbReference type="NCBI Taxonomy" id="85682"/>
    <lineage>
        <taxon>Bacteria</taxon>
        <taxon>Bacillati</taxon>
        <taxon>Bacillota</taxon>
        <taxon>Bacilli</taxon>
        <taxon>Bacillales</taxon>
        <taxon>Bacillaceae</taxon>
        <taxon>Anaerobacillus</taxon>
    </lineage>
</organism>
<reference evidence="13 14" key="1">
    <citation type="submission" date="2016-10" db="EMBL/GenBank/DDBJ databases">
        <title>Draft genome sequences of four alkaliphilic bacteria belonging to the Anaerobacillus genus.</title>
        <authorList>
            <person name="Bassil N.M."/>
            <person name="Lloyd J.R."/>
        </authorList>
    </citation>
    <scope>NUCLEOTIDE SEQUENCE [LARGE SCALE GENOMIC DNA]</scope>
    <source>
        <strain evidence="13 14">DSM 15340</strain>
    </source>
</reference>
<dbReference type="CDD" id="cd01672">
    <property type="entry name" value="TMPK"/>
    <property type="match status" value="1"/>
</dbReference>
<dbReference type="GO" id="GO:0004798">
    <property type="term" value="F:dTMP kinase activity"/>
    <property type="evidence" value="ECO:0007669"/>
    <property type="project" value="UniProtKB-UniRule"/>
</dbReference>
<dbReference type="SUPFAM" id="SSF52540">
    <property type="entry name" value="P-loop containing nucleoside triphosphate hydrolases"/>
    <property type="match status" value="1"/>
</dbReference>
<dbReference type="PANTHER" id="PTHR10344">
    <property type="entry name" value="THYMIDYLATE KINASE"/>
    <property type="match status" value="1"/>
</dbReference>
<accession>A0A1S2LI97</accession>
<feature type="binding site" evidence="11">
    <location>
        <begin position="10"/>
        <end position="17"/>
    </location>
    <ligand>
        <name>ATP</name>
        <dbReference type="ChEBI" id="CHEBI:30616"/>
    </ligand>
</feature>
<dbReference type="Pfam" id="PF02223">
    <property type="entry name" value="Thymidylate_kin"/>
    <property type="match status" value="1"/>
</dbReference>
<evidence type="ECO:0000256" key="5">
    <source>
        <dbReference type="ARBA" id="ARBA00022727"/>
    </source>
</evidence>
<dbReference type="EMBL" id="MLQQ01000028">
    <property type="protein sequence ID" value="OIJ11417.1"/>
    <property type="molecule type" value="Genomic_DNA"/>
</dbReference>
<comment type="caution">
    <text evidence="13">The sequence shown here is derived from an EMBL/GenBank/DDBJ whole genome shotgun (WGS) entry which is preliminary data.</text>
</comment>
<evidence type="ECO:0000313" key="14">
    <source>
        <dbReference type="Proteomes" id="UP000180098"/>
    </source>
</evidence>
<evidence type="ECO:0000256" key="6">
    <source>
        <dbReference type="ARBA" id="ARBA00022741"/>
    </source>
</evidence>
<dbReference type="RefSeq" id="WP_071313662.1">
    <property type="nucleotide sequence ID" value="NZ_MLQQ01000028.1"/>
</dbReference>
<dbReference type="InterPro" id="IPR018094">
    <property type="entry name" value="Thymidylate_kinase"/>
</dbReference>
<dbReference type="GO" id="GO:0005524">
    <property type="term" value="F:ATP binding"/>
    <property type="evidence" value="ECO:0007669"/>
    <property type="project" value="UniProtKB-UniRule"/>
</dbReference>
<keyword evidence="6 11" id="KW-0547">Nucleotide-binding</keyword>
<evidence type="ECO:0000256" key="8">
    <source>
        <dbReference type="ARBA" id="ARBA00022840"/>
    </source>
</evidence>